<dbReference type="Pfam" id="PF24727">
    <property type="entry name" value="DUF7679"/>
    <property type="match status" value="1"/>
</dbReference>
<name>I7LAX7_9LACO</name>
<dbReference type="eggNOG" id="ENOG5030A1R">
    <property type="taxonomic scope" value="Bacteria"/>
</dbReference>
<evidence type="ECO:0000313" key="1">
    <source>
        <dbReference type="EMBL" id="CCI82654.1"/>
    </source>
</evidence>
<sequence length="161" mass="19770">MKNKAQNAYFIWILVELPNGQRQWYCISKILRHALYWERDKNKNKYWKNSLIGSYINVATSVYVHNQARLTVAKVLKIRIYPKRPQDWHWTRNQFISEDSLKHFNTAYNFMKHNYSWYNKIAIWFALRHWKNELTQKKISNAKKKVRKIRGKYVYKSKRAQ</sequence>
<dbReference type="RefSeq" id="WP_008471803.1">
    <property type="nucleotide sequence ID" value="NZ_AYZP01000005.1"/>
</dbReference>
<protein>
    <submittedName>
        <fullName evidence="1">Uncharacterized protein</fullName>
    </submittedName>
</protein>
<organism evidence="1 2">
    <name type="scientific">Lactobacillus hominis DSM 23910 = CRBIP 24.179</name>
    <dbReference type="NCBI Taxonomy" id="1423758"/>
    <lineage>
        <taxon>Bacteria</taxon>
        <taxon>Bacillati</taxon>
        <taxon>Bacillota</taxon>
        <taxon>Bacilli</taxon>
        <taxon>Lactobacillales</taxon>
        <taxon>Lactobacillaceae</taxon>
        <taxon>Lactobacillus</taxon>
    </lineage>
</organism>
<dbReference type="Proteomes" id="UP000009320">
    <property type="component" value="Unassembled WGS sequence"/>
</dbReference>
<dbReference type="GeneID" id="82847882"/>
<dbReference type="EMBL" id="CAKE01000034">
    <property type="protein sequence ID" value="CCI82654.1"/>
    <property type="molecule type" value="Genomic_DNA"/>
</dbReference>
<dbReference type="AlphaFoldDB" id="I7LAX7"/>
<gene>
    <name evidence="1" type="ORF">BN55_08005</name>
</gene>
<keyword evidence="2" id="KW-1185">Reference proteome</keyword>
<evidence type="ECO:0000313" key="2">
    <source>
        <dbReference type="Proteomes" id="UP000009320"/>
    </source>
</evidence>
<reference evidence="1 2" key="1">
    <citation type="submission" date="2012-06" db="EMBL/GenBank/DDBJ databases">
        <title>Draft Genome Sequence of Lactobacillus hominis Strain CRBIP 24.179T, isolated from human intestine.</title>
        <authorList>
            <person name="Cousin S."/>
            <person name="Ma L."/>
            <person name="Bizet C."/>
            <person name="Loux V."/>
            <person name="Bouchier C."/>
            <person name="Clermont D."/>
            <person name="Creno S."/>
        </authorList>
    </citation>
    <scope>NUCLEOTIDE SEQUENCE [LARGE SCALE GENOMIC DNA]</scope>
    <source>
        <strain evidence="2">CRBIP 24.179T</strain>
    </source>
</reference>
<dbReference type="InterPro" id="IPR056096">
    <property type="entry name" value="DUF7679"/>
</dbReference>
<proteinExistence type="predicted"/>
<comment type="caution">
    <text evidence="1">The sequence shown here is derived from an EMBL/GenBank/DDBJ whole genome shotgun (WGS) entry which is preliminary data.</text>
</comment>
<accession>I7LAX7</accession>
<dbReference type="PATRIC" id="fig|1423758.3.peg.1682"/>